<dbReference type="RefSeq" id="WP_181071491.1">
    <property type="nucleotide sequence ID" value="NZ_JAAMRF010000006.1"/>
</dbReference>
<keyword evidence="2" id="KW-0175">Coiled coil</keyword>
<dbReference type="InterPro" id="IPR007236">
    <property type="entry name" value="SlyX"/>
</dbReference>
<evidence type="ECO:0000313" key="4">
    <source>
        <dbReference type="Proteomes" id="UP000786387"/>
    </source>
</evidence>
<evidence type="ECO:0000256" key="2">
    <source>
        <dbReference type="SAM" id="Coils"/>
    </source>
</evidence>
<dbReference type="HAMAP" id="MF_00715">
    <property type="entry name" value="SlyX"/>
    <property type="match status" value="1"/>
</dbReference>
<comment type="similarity">
    <text evidence="1">Belongs to the SlyX family.</text>
</comment>
<dbReference type="NCBIfam" id="NF001421">
    <property type="entry name" value="PRK00295.1"/>
    <property type="match status" value="1"/>
</dbReference>
<reference evidence="3 4" key="1">
    <citation type="submission" date="2020-02" db="EMBL/GenBank/DDBJ databases">
        <title>Synteny-based analysis reveals conserved mechanism for high triclosan tolerance in Pseudomonas, as well as instances of horizontal transfer.</title>
        <authorList>
            <person name="Mcfarland A.G."/>
            <person name="Bertucci H.K."/>
            <person name="Litmann E."/>
            <person name="Shen J."/>
            <person name="Huttenhower C."/>
            <person name="Hartmann E.M."/>
        </authorList>
    </citation>
    <scope>NUCLEOTIDE SEQUENCE [LARGE SCALE GENOMIC DNA]</scope>
    <source>
        <strain evidence="3 4">115A1</strain>
    </source>
</reference>
<evidence type="ECO:0000313" key="3">
    <source>
        <dbReference type="EMBL" id="MBA1274445.1"/>
    </source>
</evidence>
<dbReference type="PANTHER" id="PTHR36508:SF1">
    <property type="entry name" value="PROTEIN SLYX"/>
    <property type="match status" value="1"/>
</dbReference>
<accession>A0ABR5Z2J3</accession>
<dbReference type="PANTHER" id="PTHR36508">
    <property type="entry name" value="PROTEIN SLYX"/>
    <property type="match status" value="1"/>
</dbReference>
<dbReference type="Proteomes" id="UP000786387">
    <property type="component" value="Unassembled WGS sequence"/>
</dbReference>
<gene>
    <name evidence="1" type="primary">slyX</name>
    <name evidence="3" type="ORF">G7026_13870</name>
</gene>
<comment type="caution">
    <text evidence="3">The sequence shown here is derived from an EMBL/GenBank/DDBJ whole genome shotgun (WGS) entry which is preliminary data.</text>
</comment>
<dbReference type="Gene3D" id="1.20.5.300">
    <property type="match status" value="1"/>
</dbReference>
<name>A0ABR5Z2J3_9GAMM</name>
<sequence>MNLESRIAELETRLAFQDDTIQSLNDEIAVQQQILERLRLQVAALAKRQDELQSALPSDGDEAPPPHY</sequence>
<feature type="coiled-coil region" evidence="2">
    <location>
        <begin position="7"/>
        <end position="55"/>
    </location>
</feature>
<dbReference type="EMBL" id="JAAMRF010000006">
    <property type="protein sequence ID" value="MBA1274445.1"/>
    <property type="molecule type" value="Genomic_DNA"/>
</dbReference>
<proteinExistence type="inferred from homology"/>
<keyword evidence="4" id="KW-1185">Reference proteome</keyword>
<dbReference type="Pfam" id="PF04102">
    <property type="entry name" value="SlyX"/>
    <property type="match status" value="1"/>
</dbReference>
<protein>
    <recommendedName>
        <fullName evidence="1">Protein SlyX homolog</fullName>
    </recommendedName>
</protein>
<organism evidence="3 4">
    <name type="scientific">Stutzerimonas azotifigens</name>
    <dbReference type="NCBI Taxonomy" id="291995"/>
    <lineage>
        <taxon>Bacteria</taxon>
        <taxon>Pseudomonadati</taxon>
        <taxon>Pseudomonadota</taxon>
        <taxon>Gammaproteobacteria</taxon>
        <taxon>Pseudomonadales</taxon>
        <taxon>Pseudomonadaceae</taxon>
        <taxon>Stutzerimonas</taxon>
    </lineage>
</organism>
<evidence type="ECO:0000256" key="1">
    <source>
        <dbReference type="HAMAP-Rule" id="MF_00715"/>
    </source>
</evidence>